<name>A0A6V7U457_MELEN</name>
<reference evidence="1 2" key="1">
    <citation type="submission" date="2020-08" db="EMBL/GenBank/DDBJ databases">
        <authorList>
            <person name="Koutsovoulos G."/>
            <person name="Danchin GJ E."/>
        </authorList>
    </citation>
    <scope>NUCLEOTIDE SEQUENCE [LARGE SCALE GENOMIC DNA]</scope>
</reference>
<evidence type="ECO:0000313" key="2">
    <source>
        <dbReference type="Proteomes" id="UP000580250"/>
    </source>
</evidence>
<comment type="caution">
    <text evidence="1">The sequence shown here is derived from an EMBL/GenBank/DDBJ whole genome shotgun (WGS) entry which is preliminary data.</text>
</comment>
<proteinExistence type="predicted"/>
<accession>A0A6V7U457</accession>
<dbReference type="EMBL" id="CAJEWN010000027">
    <property type="protein sequence ID" value="CAD2141540.1"/>
    <property type="molecule type" value="Genomic_DNA"/>
</dbReference>
<organism evidence="1 2">
    <name type="scientific">Meloidogyne enterolobii</name>
    <name type="common">Root-knot nematode worm</name>
    <name type="synonym">Meloidogyne mayaguensis</name>
    <dbReference type="NCBI Taxonomy" id="390850"/>
    <lineage>
        <taxon>Eukaryota</taxon>
        <taxon>Metazoa</taxon>
        <taxon>Ecdysozoa</taxon>
        <taxon>Nematoda</taxon>
        <taxon>Chromadorea</taxon>
        <taxon>Rhabditida</taxon>
        <taxon>Tylenchina</taxon>
        <taxon>Tylenchomorpha</taxon>
        <taxon>Tylenchoidea</taxon>
        <taxon>Meloidogynidae</taxon>
        <taxon>Meloidogyninae</taxon>
        <taxon>Meloidogyne</taxon>
    </lineage>
</organism>
<sequence length="169" mass="19698">MFLTKINLQFMILNAQKITLKTNLKIQKAEVECKDEAIFETNVYEIDVKVVKQSLKFTNCKLNKDDSEKLSEKINKEKEGNLKKQKSRKLKVKDSEKIKEAEEEDYDNIKIASLINKNKRKAKVHVHGGKLLTGNLSPKFLNFIIPADIRTQYSVFNYMIIKIFTQPQF</sequence>
<evidence type="ECO:0000313" key="1">
    <source>
        <dbReference type="EMBL" id="CAD2141540.1"/>
    </source>
</evidence>
<dbReference type="Proteomes" id="UP000580250">
    <property type="component" value="Unassembled WGS sequence"/>
</dbReference>
<dbReference type="AlphaFoldDB" id="A0A6V7U457"/>
<protein>
    <submittedName>
        <fullName evidence="1">Uncharacterized protein</fullName>
    </submittedName>
</protein>
<gene>
    <name evidence="1" type="ORF">MENT_LOCUS6919</name>
</gene>